<reference evidence="6 7" key="1">
    <citation type="submission" date="2024-02" db="EMBL/GenBank/DDBJ databases">
        <authorList>
            <person name="Chen Y."/>
            <person name="Shah S."/>
            <person name="Dougan E. K."/>
            <person name="Thang M."/>
            <person name="Chan C."/>
        </authorList>
    </citation>
    <scope>NUCLEOTIDE SEQUENCE [LARGE SCALE GENOMIC DNA]</scope>
</reference>
<dbReference type="Pfam" id="PF01369">
    <property type="entry name" value="Sec7"/>
    <property type="match status" value="1"/>
</dbReference>
<sequence>MGASQGLTAACQPCYTESCCDDDTLDEKSTTYTRPLTVHGFNVLSFGPGSGPAGQVFEETLRGLSRSDRNLLQFASTPCLAAVRWLIYQGASPDVHDANGTTALHVACRSGSLPVVCEVLKFSQLLEAVDIAGWTPLHIAGHMGRSEAVRFLLQARASPHRRNAAGQTPAQISLDRITREVLQAAAEDGDWERGMVALGDAEQEVEEGPDDYFPAFNAKEDRVGVPHQCERELFFVTPKASIKEVTTFRKSLMKLLVLLFNLKPSAGLAFAVACGLSESYGAAARALLHTEGADRSKIGNFLGQDFSLCLLVRFGVLDSLPLLSTGVISCLEMSFSRIQLPEDMDRMERLLHAAALVWWRKHRALSPSMLPTEGVGDEDKASLSRELIGHGLLQYITSAQVLSQLMFSTVMLHQVIHGDGCGETGAMSYEEWASMNKGLEDVHKDIPGFVLRPIYETICEKFVPELCMAPSSQSPTSRSQPRSHLGSDSSEDEFMPYGQDKKASPISTNGQAQVTGPSAFQHLAQAEGWVQLNCHLPIVASQQIRPGSETLSEGLSSGMSVVGANDGLTALMKVRAGSDAAMPPGPLEHGWVWASLCSICLLFSTMPPGKTVGSELAAPHAVVDVRLLHVTDVDREARSLTVATFSTHPYRLKTEGAEEGRALGDIPVVLLMEDGRFQELSLPPLEMKVETEEELDAWVSLLAEKNNIKLKDGKHAITLA</sequence>
<dbReference type="SUPFAM" id="SSF48403">
    <property type="entry name" value="Ankyrin repeat"/>
    <property type="match status" value="1"/>
</dbReference>
<name>A0ABP0JFY6_9DINO</name>
<evidence type="ECO:0000256" key="1">
    <source>
        <dbReference type="ARBA" id="ARBA00022737"/>
    </source>
</evidence>
<protein>
    <submittedName>
        <fullName evidence="6">PH and SEC7 domain containing protein secG</fullName>
    </submittedName>
</protein>
<dbReference type="InterPro" id="IPR036770">
    <property type="entry name" value="Ankyrin_rpt-contain_sf"/>
</dbReference>
<dbReference type="InterPro" id="IPR002110">
    <property type="entry name" value="Ankyrin_rpt"/>
</dbReference>
<organism evidence="6 7">
    <name type="scientific">Durusdinium trenchii</name>
    <dbReference type="NCBI Taxonomy" id="1381693"/>
    <lineage>
        <taxon>Eukaryota</taxon>
        <taxon>Sar</taxon>
        <taxon>Alveolata</taxon>
        <taxon>Dinophyceae</taxon>
        <taxon>Suessiales</taxon>
        <taxon>Symbiodiniaceae</taxon>
        <taxon>Durusdinium</taxon>
    </lineage>
</organism>
<dbReference type="Proteomes" id="UP001642464">
    <property type="component" value="Unassembled WGS sequence"/>
</dbReference>
<dbReference type="InterPro" id="IPR023394">
    <property type="entry name" value="Sec7_C_sf"/>
</dbReference>
<comment type="caution">
    <text evidence="6">The sequence shown here is derived from an EMBL/GenBank/DDBJ whole genome shotgun (WGS) entry which is preliminary data.</text>
</comment>
<dbReference type="PROSITE" id="PS50190">
    <property type="entry name" value="SEC7"/>
    <property type="match status" value="1"/>
</dbReference>
<dbReference type="EMBL" id="CAXAMM010007113">
    <property type="protein sequence ID" value="CAK9013277.1"/>
    <property type="molecule type" value="Genomic_DNA"/>
</dbReference>
<accession>A0ABP0JFY6</accession>
<evidence type="ECO:0000256" key="2">
    <source>
        <dbReference type="ARBA" id="ARBA00023043"/>
    </source>
</evidence>
<feature type="domain" description="SEC7" evidence="5">
    <location>
        <begin position="249"/>
        <end position="461"/>
    </location>
</feature>
<dbReference type="Gene3D" id="1.10.1000.11">
    <property type="entry name" value="Arf Nucleotide-binding Site Opener,domain 2"/>
    <property type="match status" value="1"/>
</dbReference>
<feature type="repeat" description="ANK" evidence="3">
    <location>
        <begin position="132"/>
        <end position="164"/>
    </location>
</feature>
<evidence type="ECO:0000259" key="5">
    <source>
        <dbReference type="PROSITE" id="PS50190"/>
    </source>
</evidence>
<dbReference type="Gene3D" id="1.25.40.20">
    <property type="entry name" value="Ankyrin repeat-containing domain"/>
    <property type="match status" value="1"/>
</dbReference>
<keyword evidence="7" id="KW-1185">Reference proteome</keyword>
<proteinExistence type="predicted"/>
<feature type="region of interest" description="Disordered" evidence="4">
    <location>
        <begin position="470"/>
        <end position="513"/>
    </location>
</feature>
<feature type="compositionally biased region" description="Low complexity" evidence="4">
    <location>
        <begin position="470"/>
        <end position="483"/>
    </location>
</feature>
<keyword evidence="1" id="KW-0677">Repeat</keyword>
<dbReference type="PROSITE" id="PS50297">
    <property type="entry name" value="ANK_REP_REGION"/>
    <property type="match status" value="1"/>
</dbReference>
<dbReference type="Pfam" id="PF12796">
    <property type="entry name" value="Ank_2"/>
    <property type="match status" value="1"/>
</dbReference>
<evidence type="ECO:0000256" key="3">
    <source>
        <dbReference type="PROSITE-ProRule" id="PRU00023"/>
    </source>
</evidence>
<keyword evidence="2 3" id="KW-0040">ANK repeat</keyword>
<dbReference type="SMART" id="SM00248">
    <property type="entry name" value="ANK"/>
    <property type="match status" value="2"/>
</dbReference>
<dbReference type="InterPro" id="IPR035999">
    <property type="entry name" value="Sec7_dom_sf"/>
</dbReference>
<evidence type="ECO:0000256" key="4">
    <source>
        <dbReference type="SAM" id="MobiDB-lite"/>
    </source>
</evidence>
<dbReference type="PANTHER" id="PTHR24171">
    <property type="entry name" value="ANKYRIN REPEAT DOMAIN-CONTAINING PROTEIN 39-RELATED"/>
    <property type="match status" value="1"/>
</dbReference>
<evidence type="ECO:0000313" key="6">
    <source>
        <dbReference type="EMBL" id="CAK9013277.1"/>
    </source>
</evidence>
<dbReference type="SMART" id="SM00222">
    <property type="entry name" value="Sec7"/>
    <property type="match status" value="1"/>
</dbReference>
<dbReference type="InterPro" id="IPR000904">
    <property type="entry name" value="Sec7_dom"/>
</dbReference>
<dbReference type="SUPFAM" id="SSF48425">
    <property type="entry name" value="Sec7 domain"/>
    <property type="match status" value="1"/>
</dbReference>
<dbReference type="Gene3D" id="1.10.220.20">
    <property type="match status" value="1"/>
</dbReference>
<dbReference type="PROSITE" id="PS50088">
    <property type="entry name" value="ANK_REPEAT"/>
    <property type="match status" value="1"/>
</dbReference>
<gene>
    <name evidence="6" type="ORF">SCF082_LOCUS11867</name>
</gene>
<evidence type="ECO:0000313" key="7">
    <source>
        <dbReference type="Proteomes" id="UP001642464"/>
    </source>
</evidence>